<proteinExistence type="predicted"/>
<dbReference type="InterPro" id="IPR022243">
    <property type="entry name" value="DUF3768"/>
</dbReference>
<dbReference type="Pfam" id="PF12599">
    <property type="entry name" value="DUF3768"/>
    <property type="match status" value="1"/>
</dbReference>
<evidence type="ECO:0000313" key="2">
    <source>
        <dbReference type="Proteomes" id="UP000442714"/>
    </source>
</evidence>
<dbReference type="AlphaFoldDB" id="A0A844ZR45"/>
<protein>
    <submittedName>
        <fullName evidence="1">DUF3768 domain-containing protein</fullName>
    </submittedName>
</protein>
<reference evidence="1 2" key="1">
    <citation type="submission" date="2019-12" db="EMBL/GenBank/DDBJ databases">
        <title>Genomic-based taxomic classification of the family Erythrobacteraceae.</title>
        <authorList>
            <person name="Xu L."/>
        </authorList>
    </citation>
    <scope>NUCLEOTIDE SEQUENCE [LARGE SCALE GENOMIC DNA]</scope>
    <source>
        <strain evidence="1 2">KCTC 52763</strain>
    </source>
</reference>
<comment type="caution">
    <text evidence="1">The sequence shown here is derived from an EMBL/GenBank/DDBJ whole genome shotgun (WGS) entry which is preliminary data.</text>
</comment>
<dbReference type="OrthoDB" id="1495368at2"/>
<gene>
    <name evidence="1" type="ORF">GRI41_00380</name>
</gene>
<dbReference type="RefSeq" id="WP_160602695.1">
    <property type="nucleotide sequence ID" value="NZ_WTYX01000001.1"/>
</dbReference>
<accession>A0A844ZR45</accession>
<dbReference type="Proteomes" id="UP000442714">
    <property type="component" value="Unassembled WGS sequence"/>
</dbReference>
<evidence type="ECO:0000313" key="1">
    <source>
        <dbReference type="EMBL" id="MXO89277.1"/>
    </source>
</evidence>
<name>A0A844ZR45_9SPHN</name>
<organism evidence="1 2">
    <name type="scientific">Pontixanthobacter aquaemixtae</name>
    <dbReference type="NCBI Taxonomy" id="1958940"/>
    <lineage>
        <taxon>Bacteria</taxon>
        <taxon>Pseudomonadati</taxon>
        <taxon>Pseudomonadota</taxon>
        <taxon>Alphaproteobacteria</taxon>
        <taxon>Sphingomonadales</taxon>
        <taxon>Erythrobacteraceae</taxon>
        <taxon>Pontixanthobacter</taxon>
    </lineage>
</organism>
<sequence>MASREQDSCVQNPDQIRIEEIRTLNDTFRKRPADGQLMLTEGIIALGGRAMMEVLLLVSEFDKFDPSNDPYGEHDFGAITYRGHKLFWKIDYYDRSLKYGSENPADPSVTTRVLTVMLAREY</sequence>
<keyword evidence="2" id="KW-1185">Reference proteome</keyword>
<dbReference type="EMBL" id="WTYX01000001">
    <property type="protein sequence ID" value="MXO89277.1"/>
    <property type="molecule type" value="Genomic_DNA"/>
</dbReference>